<dbReference type="InParanoid" id="G0MMM6"/>
<feature type="coiled-coil region" evidence="1">
    <location>
        <begin position="35"/>
        <end position="66"/>
    </location>
</feature>
<keyword evidence="1" id="KW-0175">Coiled coil</keyword>
<evidence type="ECO:0000256" key="1">
    <source>
        <dbReference type="SAM" id="Coils"/>
    </source>
</evidence>
<feature type="region of interest" description="Disordered" evidence="2">
    <location>
        <begin position="191"/>
        <end position="237"/>
    </location>
</feature>
<evidence type="ECO:0000313" key="4">
    <source>
        <dbReference type="Proteomes" id="UP000008068"/>
    </source>
</evidence>
<organism evidence="4">
    <name type="scientific">Caenorhabditis brenneri</name>
    <name type="common">Nematode worm</name>
    <dbReference type="NCBI Taxonomy" id="135651"/>
    <lineage>
        <taxon>Eukaryota</taxon>
        <taxon>Metazoa</taxon>
        <taxon>Ecdysozoa</taxon>
        <taxon>Nematoda</taxon>
        <taxon>Chromadorea</taxon>
        <taxon>Rhabditida</taxon>
        <taxon>Rhabditina</taxon>
        <taxon>Rhabditomorpha</taxon>
        <taxon>Rhabditoidea</taxon>
        <taxon>Rhabditidae</taxon>
        <taxon>Peloderinae</taxon>
        <taxon>Caenorhabditis</taxon>
    </lineage>
</organism>
<keyword evidence="4" id="KW-1185">Reference proteome</keyword>
<reference evidence="4" key="1">
    <citation type="submission" date="2011-07" db="EMBL/GenBank/DDBJ databases">
        <authorList>
            <consortium name="Caenorhabditis brenneri Sequencing and Analysis Consortium"/>
            <person name="Wilson R.K."/>
        </authorList>
    </citation>
    <scope>NUCLEOTIDE SEQUENCE [LARGE SCALE GENOMIC DNA]</scope>
    <source>
        <strain evidence="4">PB2801</strain>
    </source>
</reference>
<evidence type="ECO:0000313" key="3">
    <source>
        <dbReference type="EMBL" id="EGT37368.1"/>
    </source>
</evidence>
<accession>G0MMM6</accession>
<proteinExistence type="predicted"/>
<protein>
    <submittedName>
        <fullName evidence="3">Uncharacterized protein</fullName>
    </submittedName>
</protein>
<gene>
    <name evidence="3" type="ORF">CAEBREN_06952</name>
</gene>
<sequence>MEASSDQFPFNENAALKKIAEDALDAYVEISRDFRRRLEKAVADLKDAYESKIEKLTEANQGMEKELTGAYATISNLMKEDDEFKRQNGILWGHAMATLADNEAKRAIVSNAVSGLAKQLEQRETHLEIKTNRIEVLEKDNVLLKSQLSSVQTSVDEAENKLQLADHHLDELDEKWKKENEKLKTQIEKLTRKLKESETPRKRSANGVEPKEEEELDQFKENEGIEGEPPSKKVKTH</sequence>
<dbReference type="EMBL" id="GL379802">
    <property type="protein sequence ID" value="EGT37368.1"/>
    <property type="molecule type" value="Genomic_DNA"/>
</dbReference>
<name>G0MMM6_CAEBE</name>
<dbReference type="AlphaFoldDB" id="G0MMM6"/>
<feature type="compositionally biased region" description="Basic and acidic residues" evidence="2">
    <location>
        <begin position="191"/>
        <end position="201"/>
    </location>
</feature>
<evidence type="ECO:0000256" key="2">
    <source>
        <dbReference type="SAM" id="MobiDB-lite"/>
    </source>
</evidence>
<dbReference type="HOGENOM" id="CLU_101109_0_0_1"/>
<dbReference type="Proteomes" id="UP000008068">
    <property type="component" value="Unassembled WGS sequence"/>
</dbReference>